<keyword evidence="5" id="KW-0472">Membrane</keyword>
<sequence length="234" mass="25052">MAAPHLPPSLLPRLSLVIPTLDAAADLPATLESLAAWPEAERIVVDGGSADGTAALAEAAGCRVLAGPRGRGRQLAAGAAAAGGDWLLFLHADTRLSPGWPQAAGAFLADPRSRDRAGWFRLRLDSPAAAARRVERLANWRARRLGLPYGDQGLLIGRALYESLGGHPPLPLMEDVALARRLGRRRLVPLGAEALTSAARYERDGWWRRPARNLCLLALYFAGVAPERLARLYG</sequence>
<accession>A0A1Y6C1U3</accession>
<dbReference type="GO" id="GO:0016757">
    <property type="term" value="F:glycosyltransferase activity"/>
    <property type="evidence" value="ECO:0007669"/>
    <property type="project" value="UniProtKB-KW"/>
</dbReference>
<feature type="domain" description="Glycosyltransferase 2-like" evidence="6">
    <location>
        <begin position="15"/>
        <end position="111"/>
    </location>
</feature>
<dbReference type="GO" id="GO:0005886">
    <property type="term" value="C:plasma membrane"/>
    <property type="evidence" value="ECO:0007669"/>
    <property type="project" value="UniProtKB-SubCell"/>
</dbReference>
<keyword evidence="8" id="KW-1185">Reference proteome</keyword>
<keyword evidence="3" id="KW-0328">Glycosyltransferase</keyword>
<comment type="subcellular location">
    <subcellularLocation>
        <location evidence="1">Cell membrane</location>
    </subcellularLocation>
</comment>
<evidence type="ECO:0000256" key="1">
    <source>
        <dbReference type="ARBA" id="ARBA00004236"/>
    </source>
</evidence>
<dbReference type="InterPro" id="IPR026461">
    <property type="entry name" value="Trfase_2_rSAM/seldom_assoc"/>
</dbReference>
<dbReference type="RefSeq" id="WP_085123782.1">
    <property type="nucleotide sequence ID" value="NZ_FWZX01000013.1"/>
</dbReference>
<dbReference type="CDD" id="cd02522">
    <property type="entry name" value="GT_2_like_a"/>
    <property type="match status" value="1"/>
</dbReference>
<evidence type="ECO:0000256" key="5">
    <source>
        <dbReference type="ARBA" id="ARBA00023136"/>
    </source>
</evidence>
<evidence type="ECO:0000313" key="8">
    <source>
        <dbReference type="Proteomes" id="UP000192917"/>
    </source>
</evidence>
<evidence type="ECO:0000256" key="3">
    <source>
        <dbReference type="ARBA" id="ARBA00022676"/>
    </source>
</evidence>
<keyword evidence="2" id="KW-1003">Cell membrane</keyword>
<dbReference type="InterPro" id="IPR029044">
    <property type="entry name" value="Nucleotide-diphossugar_trans"/>
</dbReference>
<dbReference type="PANTHER" id="PTHR43646:SF2">
    <property type="entry name" value="GLYCOSYLTRANSFERASE 2-LIKE DOMAIN-CONTAINING PROTEIN"/>
    <property type="match status" value="1"/>
</dbReference>
<reference evidence="7 8" key="1">
    <citation type="submission" date="2017-04" db="EMBL/GenBank/DDBJ databases">
        <authorList>
            <person name="Afonso C.L."/>
            <person name="Miller P.J."/>
            <person name="Scott M.A."/>
            <person name="Spackman E."/>
            <person name="Goraichik I."/>
            <person name="Dimitrov K.M."/>
            <person name="Suarez D.L."/>
            <person name="Swayne D.E."/>
        </authorList>
    </citation>
    <scope>NUCLEOTIDE SEQUENCE [LARGE SCALE GENOMIC DNA]</scope>
    <source>
        <strain evidence="7 8">USBA 355</strain>
    </source>
</reference>
<evidence type="ECO:0000256" key="2">
    <source>
        <dbReference type="ARBA" id="ARBA00022475"/>
    </source>
</evidence>
<dbReference type="NCBIfam" id="TIGR04283">
    <property type="entry name" value="glyco_like_mftF"/>
    <property type="match status" value="1"/>
</dbReference>
<dbReference type="EMBL" id="FWZX01000013">
    <property type="protein sequence ID" value="SMF39048.1"/>
    <property type="molecule type" value="Genomic_DNA"/>
</dbReference>
<keyword evidence="4 7" id="KW-0808">Transferase</keyword>
<gene>
    <name evidence="7" type="ORF">SAMN05428998_113106</name>
</gene>
<evidence type="ECO:0000256" key="4">
    <source>
        <dbReference type="ARBA" id="ARBA00022679"/>
    </source>
</evidence>
<dbReference type="InterPro" id="IPR001173">
    <property type="entry name" value="Glyco_trans_2-like"/>
</dbReference>
<dbReference type="Gene3D" id="3.90.550.10">
    <property type="entry name" value="Spore Coat Polysaccharide Biosynthesis Protein SpsA, Chain A"/>
    <property type="match status" value="1"/>
</dbReference>
<dbReference type="PANTHER" id="PTHR43646">
    <property type="entry name" value="GLYCOSYLTRANSFERASE"/>
    <property type="match status" value="1"/>
</dbReference>
<evidence type="ECO:0000259" key="6">
    <source>
        <dbReference type="Pfam" id="PF00535"/>
    </source>
</evidence>
<protein>
    <submittedName>
        <fullName evidence="7">Transferase 2, rSAM/selenodomain-associated</fullName>
    </submittedName>
</protein>
<evidence type="ECO:0000313" key="7">
    <source>
        <dbReference type="EMBL" id="SMF39048.1"/>
    </source>
</evidence>
<dbReference type="Proteomes" id="UP000192917">
    <property type="component" value="Unassembled WGS sequence"/>
</dbReference>
<name>A0A1Y6C1U3_9PROT</name>
<organism evidence="7 8">
    <name type="scientific">Tistlia consotensis USBA 355</name>
    <dbReference type="NCBI Taxonomy" id="560819"/>
    <lineage>
        <taxon>Bacteria</taxon>
        <taxon>Pseudomonadati</taxon>
        <taxon>Pseudomonadota</taxon>
        <taxon>Alphaproteobacteria</taxon>
        <taxon>Rhodospirillales</taxon>
        <taxon>Rhodovibrionaceae</taxon>
        <taxon>Tistlia</taxon>
    </lineage>
</organism>
<dbReference type="AlphaFoldDB" id="A0A1Y6C1U3"/>
<dbReference type="SUPFAM" id="SSF53448">
    <property type="entry name" value="Nucleotide-diphospho-sugar transferases"/>
    <property type="match status" value="1"/>
</dbReference>
<dbReference type="STRING" id="560819.SAMN05428998_113106"/>
<dbReference type="Pfam" id="PF00535">
    <property type="entry name" value="Glycos_transf_2"/>
    <property type="match status" value="1"/>
</dbReference>
<proteinExistence type="predicted"/>